<dbReference type="SUPFAM" id="SSF55781">
    <property type="entry name" value="GAF domain-like"/>
    <property type="match status" value="1"/>
</dbReference>
<feature type="domain" description="HTH iclR-type" evidence="5">
    <location>
        <begin position="30"/>
        <end position="90"/>
    </location>
</feature>
<name>A0A5D0N708_9ACTN</name>
<dbReference type="Pfam" id="PF01614">
    <property type="entry name" value="IclR_C"/>
    <property type="match status" value="1"/>
</dbReference>
<reference evidence="7 8" key="1">
    <citation type="submission" date="2019-08" db="EMBL/GenBank/DDBJ databases">
        <title>Actinomadura sp. nov. CYP1-5 isolated from mountain soil.</title>
        <authorList>
            <person name="Songsumanus A."/>
            <person name="Kuncharoen N."/>
            <person name="Kudo T."/>
            <person name="Yuki M."/>
            <person name="Igarashi Y."/>
            <person name="Tanasupawat S."/>
        </authorList>
    </citation>
    <scope>NUCLEOTIDE SEQUENCE [LARGE SCALE GENOMIC DNA]</scope>
    <source>
        <strain evidence="7 8">JCM 14158</strain>
    </source>
</reference>
<dbReference type="SUPFAM" id="SSF46785">
    <property type="entry name" value="Winged helix' DNA-binding domain"/>
    <property type="match status" value="1"/>
</dbReference>
<evidence type="ECO:0000256" key="1">
    <source>
        <dbReference type="ARBA" id="ARBA00023015"/>
    </source>
</evidence>
<evidence type="ECO:0000256" key="3">
    <source>
        <dbReference type="ARBA" id="ARBA00023163"/>
    </source>
</evidence>
<feature type="region of interest" description="Disordered" evidence="4">
    <location>
        <begin position="1"/>
        <end position="25"/>
    </location>
</feature>
<protein>
    <submittedName>
        <fullName evidence="7">IclR family transcriptional regulator</fullName>
    </submittedName>
</protein>
<dbReference type="PROSITE" id="PS51077">
    <property type="entry name" value="HTH_ICLR"/>
    <property type="match status" value="1"/>
</dbReference>
<feature type="domain" description="IclR-ED" evidence="6">
    <location>
        <begin position="92"/>
        <end position="272"/>
    </location>
</feature>
<dbReference type="AlphaFoldDB" id="A0A5D0N708"/>
<evidence type="ECO:0000313" key="7">
    <source>
        <dbReference type="EMBL" id="TYB40127.1"/>
    </source>
</evidence>
<evidence type="ECO:0000313" key="8">
    <source>
        <dbReference type="Proteomes" id="UP000323380"/>
    </source>
</evidence>
<comment type="caution">
    <text evidence="7">The sequence shown here is derived from an EMBL/GenBank/DDBJ whole genome shotgun (WGS) entry which is preliminary data.</text>
</comment>
<evidence type="ECO:0000256" key="4">
    <source>
        <dbReference type="SAM" id="MobiDB-lite"/>
    </source>
</evidence>
<dbReference type="SMART" id="SM00346">
    <property type="entry name" value="HTH_ICLR"/>
    <property type="match status" value="1"/>
</dbReference>
<dbReference type="PROSITE" id="PS51078">
    <property type="entry name" value="ICLR_ED"/>
    <property type="match status" value="1"/>
</dbReference>
<accession>A0A5D0N708</accession>
<evidence type="ECO:0000259" key="5">
    <source>
        <dbReference type="PROSITE" id="PS51077"/>
    </source>
</evidence>
<sequence>MSTSTPEGKKVPEERSSLHNAEVKPRKGLVQSVSRALAVLDTVAEAGAPPRAQEIATRLGLNLTTVVHLLNTLVEGGYLTKRGRTYSWSRTKILDLHGRLAPDAKPSPAALAALQRAVQATGESGYVSNWTGDDVVIAAVAEGDHAVRVAGLRVGLSGDVHARASGKCLLAFGPPARAANYLDTTSLIGRTPATIVERDALEKELAETRRRGYSIDREEYLQGVCGIAVPLREGQWANSALALTMPVDRFHTNRTHLIDVLQEVADTAHETH</sequence>
<dbReference type="EMBL" id="VSFG01000013">
    <property type="protein sequence ID" value="TYB40127.1"/>
    <property type="molecule type" value="Genomic_DNA"/>
</dbReference>
<dbReference type="InterPro" id="IPR005471">
    <property type="entry name" value="Tscrpt_reg_IclR_N"/>
</dbReference>
<gene>
    <name evidence="7" type="ORF">FXF69_39755</name>
</gene>
<dbReference type="InterPro" id="IPR014757">
    <property type="entry name" value="Tscrpt_reg_IclR_C"/>
</dbReference>
<keyword evidence="2" id="KW-0238">DNA-binding</keyword>
<evidence type="ECO:0000256" key="2">
    <source>
        <dbReference type="ARBA" id="ARBA00023125"/>
    </source>
</evidence>
<feature type="compositionally biased region" description="Basic and acidic residues" evidence="4">
    <location>
        <begin position="7"/>
        <end position="25"/>
    </location>
</feature>
<keyword evidence="8" id="KW-1185">Reference proteome</keyword>
<dbReference type="InterPro" id="IPR036388">
    <property type="entry name" value="WH-like_DNA-bd_sf"/>
</dbReference>
<dbReference type="Proteomes" id="UP000323380">
    <property type="component" value="Unassembled WGS sequence"/>
</dbReference>
<evidence type="ECO:0000259" key="6">
    <source>
        <dbReference type="PROSITE" id="PS51078"/>
    </source>
</evidence>
<dbReference type="GO" id="GO:0003700">
    <property type="term" value="F:DNA-binding transcription factor activity"/>
    <property type="evidence" value="ECO:0007669"/>
    <property type="project" value="TreeGrafter"/>
</dbReference>
<dbReference type="Pfam" id="PF09339">
    <property type="entry name" value="HTH_IclR"/>
    <property type="match status" value="1"/>
</dbReference>
<dbReference type="Gene3D" id="1.10.10.10">
    <property type="entry name" value="Winged helix-like DNA-binding domain superfamily/Winged helix DNA-binding domain"/>
    <property type="match status" value="1"/>
</dbReference>
<dbReference type="InterPro" id="IPR029016">
    <property type="entry name" value="GAF-like_dom_sf"/>
</dbReference>
<dbReference type="PANTHER" id="PTHR30136">
    <property type="entry name" value="HELIX-TURN-HELIX TRANSCRIPTIONAL REGULATOR, ICLR FAMILY"/>
    <property type="match status" value="1"/>
</dbReference>
<keyword evidence="1" id="KW-0805">Transcription regulation</keyword>
<dbReference type="GO" id="GO:0045892">
    <property type="term" value="P:negative regulation of DNA-templated transcription"/>
    <property type="evidence" value="ECO:0007669"/>
    <property type="project" value="TreeGrafter"/>
</dbReference>
<dbReference type="InterPro" id="IPR036390">
    <property type="entry name" value="WH_DNA-bd_sf"/>
</dbReference>
<organism evidence="7 8">
    <name type="scientific">Actinomadura chibensis</name>
    <dbReference type="NCBI Taxonomy" id="392828"/>
    <lineage>
        <taxon>Bacteria</taxon>
        <taxon>Bacillati</taxon>
        <taxon>Actinomycetota</taxon>
        <taxon>Actinomycetes</taxon>
        <taxon>Streptosporangiales</taxon>
        <taxon>Thermomonosporaceae</taxon>
        <taxon>Actinomadura</taxon>
    </lineage>
</organism>
<dbReference type="STRING" id="1220554.GCA_001552135_03176"/>
<proteinExistence type="predicted"/>
<keyword evidence="3" id="KW-0804">Transcription</keyword>
<dbReference type="GO" id="GO:0003677">
    <property type="term" value="F:DNA binding"/>
    <property type="evidence" value="ECO:0007669"/>
    <property type="project" value="UniProtKB-KW"/>
</dbReference>
<dbReference type="PANTHER" id="PTHR30136:SF24">
    <property type="entry name" value="HTH-TYPE TRANSCRIPTIONAL REPRESSOR ALLR"/>
    <property type="match status" value="1"/>
</dbReference>
<dbReference type="Gene3D" id="3.30.450.40">
    <property type="match status" value="1"/>
</dbReference>
<dbReference type="InterPro" id="IPR050707">
    <property type="entry name" value="HTH_MetabolicPath_Reg"/>
</dbReference>